<gene>
    <name evidence="3" type="ORF">EI546_11555</name>
</gene>
<accession>A0A410G4W1</accession>
<dbReference type="Proteomes" id="UP000285517">
    <property type="component" value="Chromosome"/>
</dbReference>
<dbReference type="AlphaFoldDB" id="A0A410G4W1"/>
<dbReference type="OrthoDB" id="1428228at2"/>
<evidence type="ECO:0000313" key="3">
    <source>
        <dbReference type="EMBL" id="QAA82313.1"/>
    </source>
</evidence>
<evidence type="ECO:0000313" key="4">
    <source>
        <dbReference type="Proteomes" id="UP000285517"/>
    </source>
</evidence>
<keyword evidence="1" id="KW-0732">Signal</keyword>
<evidence type="ECO:0000256" key="1">
    <source>
        <dbReference type="ARBA" id="ARBA00022729"/>
    </source>
</evidence>
<keyword evidence="4" id="KW-1185">Reference proteome</keyword>
<protein>
    <submittedName>
        <fullName evidence="3">T9SS type A sorting domain-containing protein</fullName>
    </submittedName>
</protein>
<organism evidence="3 4">
    <name type="scientific">Aequorivita ciconiae</name>
    <dbReference type="NCBI Taxonomy" id="2494375"/>
    <lineage>
        <taxon>Bacteria</taxon>
        <taxon>Pseudomonadati</taxon>
        <taxon>Bacteroidota</taxon>
        <taxon>Flavobacteriia</taxon>
        <taxon>Flavobacteriales</taxon>
        <taxon>Flavobacteriaceae</taxon>
        <taxon>Aequorivita</taxon>
    </lineage>
</organism>
<feature type="domain" description="Secretion system C-terminal sorting" evidence="2">
    <location>
        <begin position="194"/>
        <end position="261"/>
    </location>
</feature>
<proteinExistence type="predicted"/>
<evidence type="ECO:0000259" key="2">
    <source>
        <dbReference type="Pfam" id="PF18962"/>
    </source>
</evidence>
<dbReference type="RefSeq" id="WP_128250680.1">
    <property type="nucleotide sequence ID" value="NZ_CP034951.1"/>
</dbReference>
<dbReference type="EMBL" id="CP034951">
    <property type="protein sequence ID" value="QAA82313.1"/>
    <property type="molecule type" value="Genomic_DNA"/>
</dbReference>
<dbReference type="KEGG" id="aev:EI546_11555"/>
<dbReference type="InterPro" id="IPR026444">
    <property type="entry name" value="Secre_tail"/>
</dbReference>
<reference evidence="3 4" key="1">
    <citation type="submission" date="2019-01" db="EMBL/GenBank/DDBJ databases">
        <title>Complete genome sequencing of Aequorivita sp. H23M31.</title>
        <authorList>
            <person name="Bae J.-W."/>
        </authorList>
    </citation>
    <scope>NUCLEOTIDE SEQUENCE [LARGE SCALE GENOMIC DNA]</scope>
    <source>
        <strain evidence="3 4">H23M31</strain>
    </source>
</reference>
<name>A0A410G4W1_9FLAO</name>
<dbReference type="NCBIfam" id="TIGR04183">
    <property type="entry name" value="Por_Secre_tail"/>
    <property type="match status" value="1"/>
</dbReference>
<sequence>MSALYENPFNSSVVDSIFNDFKIHVNSEYNYQIEYKKIIIRVANDVPWIEDFKNTGISGIPALDNLMAQYQLSIFNYIVLPTCECTHFHLETNFDFLNMYALIDDFEAIETIDRATVNISDMSVRFNYTGIPYYIDNRPIEVCDIIVDGDLFTFILYAYDCMAGCLLQEARYARVTEECEVLSTPSNSFEKLVIYPNPTSNKIYLRGISSDVEHIQIFSVEGKLVQSLENVSQEIDVSQLNPGIYFMQVITSEADKYSLKFIRE</sequence>
<dbReference type="Pfam" id="PF18962">
    <property type="entry name" value="Por_Secre_tail"/>
    <property type="match status" value="1"/>
</dbReference>